<dbReference type="SUPFAM" id="SSF56935">
    <property type="entry name" value="Porins"/>
    <property type="match status" value="1"/>
</dbReference>
<dbReference type="InterPro" id="IPR012910">
    <property type="entry name" value="Plug_dom"/>
</dbReference>
<feature type="chain" id="PRO_5035737917" evidence="10">
    <location>
        <begin position="22"/>
        <end position="1162"/>
    </location>
</feature>
<keyword evidence="4 8" id="KW-0812">Transmembrane</keyword>
<dbReference type="InterPro" id="IPR008969">
    <property type="entry name" value="CarboxyPept-like_regulatory"/>
</dbReference>
<dbReference type="InterPro" id="IPR000531">
    <property type="entry name" value="Beta-barrel_TonB"/>
</dbReference>
<keyword evidence="13" id="KW-0675">Receptor</keyword>
<dbReference type="InterPro" id="IPR039426">
    <property type="entry name" value="TonB-dep_rcpt-like"/>
</dbReference>
<keyword evidence="10" id="KW-0732">Signal</keyword>
<evidence type="ECO:0000313" key="13">
    <source>
        <dbReference type="EMBL" id="MBP3943368.1"/>
    </source>
</evidence>
<feature type="domain" description="TonB-dependent receptor-like beta-barrel" evidence="11">
    <location>
        <begin position="507"/>
        <end position="885"/>
    </location>
</feature>
<protein>
    <submittedName>
        <fullName evidence="13">TonB-dependent receptor</fullName>
    </submittedName>
</protein>
<dbReference type="NCBIfam" id="TIGR04056">
    <property type="entry name" value="OMP_RagA_SusC"/>
    <property type="match status" value="1"/>
</dbReference>
<evidence type="ECO:0000256" key="1">
    <source>
        <dbReference type="ARBA" id="ARBA00004571"/>
    </source>
</evidence>
<dbReference type="Pfam" id="PF13715">
    <property type="entry name" value="CarbopepD_reg_2"/>
    <property type="match status" value="1"/>
</dbReference>
<sequence>MKKIILFSVAFGLSVSNNSYAFNTKANAVNFRAVTHAALNLAGNSTLQSTITGKVTEGGQALEGVNVTVIGTNMKVKTDSKGQFSVVAAVGSTLRFSMVGYANQDVVVRTNNLNVSLVTSDSALEEVVVVGYGTQRKGNVTGAVSTISVKDNLESRPIADVGRAIQGTTPGLSVTIPSGEVGSDPTIKIRGQIGSLQGGSSPLILLDNVEIPSIQLLNPDDVESITVLKDAAASSIYGAKAAFGVVLITTKKGSNREKASVNYSNNFSFQNPFKKYEMGTLDALKYSVEAAKRAGSTFAGAFYKVNQESYERAVQWQELYGSTVKANDPTVYNRDWYFDPASGFKYGVRTYDPYEYMVKEWAGTQTHNVSVSGGTNKTTYNLGLGLLDQSGMLKPAKADKFSRYNASLRVESELNKYVTARAGVIYSQTNKQYPYATNSTTADPWLYLYRWSSLYPFGTEDNGRVIRGPEQEVAAANTASLKKNYLNFNLGTTVKLTDKWKVDFDYTLSNQEELWNRPGTRFTAANSWTAPVARLDASGNPVYVNGAGEVVDANAAGAVKAYQLDYLTYTANGSSPDHIYRSAENFYRHTINALTTYNLNLESGHDFKFIAGVNRVAERTNGQWSQITNLTDIINPQFNFAIGTQTTGGSASWQSQLGYFARLNYAFKNKYLFEGNIRYDGSSKFTQALWWNWFPSFSAGWVASEESFMEWTKPVLNQLKFRGSWGSIGDQSVSNGLYLATMSSGAISWVGGDGTKTNYVDSPKSVSRDVKWQTIQTLDVGVDARFLQNRLGVVFDWYQRDTKNMIVPTEGIPPTFGISAPQSNHGSLRTKGWELAVDFNHRFENGLGINLRGNVSDAKTKITKYGSTLSINNWYVGKTYGEIWGYETDRLYQKSDFQLDAAGNTQLVTLTADQSELYVGKKANLLAEGPNGENPVYQPFLQNSANFYFGPGDVKFKDLNGDGEINNGKQLIDDHGDLRVIGNNTPRYEYGFRLGADYKGIDFAIFFQGVGARQVWGDGFLTTPGFNSSDGAMPQAIAGNYWTESNTNAFYPAAYNNAGANTANNTQVQTRYLLDMSYLRIKNMTLGYALPKTLISKAGINTLRVYVSLENFVTWDKLKGLPIDPEEVAGVSMFNSSNYNSGRTGVGTPTFKSASFGVQLNF</sequence>
<keyword evidence="2 8" id="KW-0813">Transport</keyword>
<evidence type="ECO:0000256" key="10">
    <source>
        <dbReference type="SAM" id="SignalP"/>
    </source>
</evidence>
<evidence type="ECO:0000256" key="7">
    <source>
        <dbReference type="ARBA" id="ARBA00023237"/>
    </source>
</evidence>
<name>A0A8T4HDE4_9SPHI</name>
<evidence type="ECO:0000256" key="2">
    <source>
        <dbReference type="ARBA" id="ARBA00022448"/>
    </source>
</evidence>
<evidence type="ECO:0000256" key="6">
    <source>
        <dbReference type="ARBA" id="ARBA00023136"/>
    </source>
</evidence>
<feature type="domain" description="TonB-dependent receptor plug" evidence="12">
    <location>
        <begin position="139"/>
        <end position="245"/>
    </location>
</feature>
<evidence type="ECO:0000256" key="5">
    <source>
        <dbReference type="ARBA" id="ARBA00023077"/>
    </source>
</evidence>
<dbReference type="SUPFAM" id="SSF49464">
    <property type="entry name" value="Carboxypeptidase regulatory domain-like"/>
    <property type="match status" value="1"/>
</dbReference>
<dbReference type="AlphaFoldDB" id="A0A8T4HDE4"/>
<gene>
    <name evidence="13" type="ORF">J5U18_07310</name>
</gene>
<feature type="signal peptide" evidence="10">
    <location>
        <begin position="1"/>
        <end position="21"/>
    </location>
</feature>
<dbReference type="Proteomes" id="UP000679691">
    <property type="component" value="Unassembled WGS sequence"/>
</dbReference>
<dbReference type="Gene3D" id="2.40.170.20">
    <property type="entry name" value="TonB-dependent receptor, beta-barrel domain"/>
    <property type="match status" value="1"/>
</dbReference>
<dbReference type="NCBIfam" id="TIGR04057">
    <property type="entry name" value="SusC_RagA_signa"/>
    <property type="match status" value="1"/>
</dbReference>
<dbReference type="InterPro" id="IPR037066">
    <property type="entry name" value="Plug_dom_sf"/>
</dbReference>
<dbReference type="Gene3D" id="2.60.40.1120">
    <property type="entry name" value="Carboxypeptidase-like, regulatory domain"/>
    <property type="match status" value="1"/>
</dbReference>
<evidence type="ECO:0000256" key="8">
    <source>
        <dbReference type="PROSITE-ProRule" id="PRU01360"/>
    </source>
</evidence>
<dbReference type="RefSeq" id="WP_353546861.1">
    <property type="nucleotide sequence ID" value="NZ_JAGKSB010000007.1"/>
</dbReference>
<dbReference type="GO" id="GO:0009279">
    <property type="term" value="C:cell outer membrane"/>
    <property type="evidence" value="ECO:0007669"/>
    <property type="project" value="UniProtKB-SubCell"/>
</dbReference>
<dbReference type="InterPro" id="IPR036942">
    <property type="entry name" value="Beta-barrel_TonB_sf"/>
</dbReference>
<organism evidence="13 14">
    <name type="scientific">Rhinopithecimicrobium faecis</name>
    <dbReference type="NCBI Taxonomy" id="2820698"/>
    <lineage>
        <taxon>Bacteria</taxon>
        <taxon>Pseudomonadati</taxon>
        <taxon>Bacteroidota</taxon>
        <taxon>Sphingobacteriia</taxon>
        <taxon>Sphingobacteriales</taxon>
        <taxon>Sphingobacteriaceae</taxon>
        <taxon>Rhinopithecimicrobium</taxon>
    </lineage>
</organism>
<dbReference type="PROSITE" id="PS52016">
    <property type="entry name" value="TONB_DEPENDENT_REC_3"/>
    <property type="match status" value="1"/>
</dbReference>
<keyword evidence="6 8" id="KW-0472">Membrane</keyword>
<dbReference type="InterPro" id="IPR023996">
    <property type="entry name" value="TonB-dep_OMP_SusC/RagA"/>
</dbReference>
<evidence type="ECO:0000313" key="14">
    <source>
        <dbReference type="Proteomes" id="UP000679691"/>
    </source>
</evidence>
<dbReference type="Gene3D" id="2.170.130.10">
    <property type="entry name" value="TonB-dependent receptor, plug domain"/>
    <property type="match status" value="1"/>
</dbReference>
<keyword evidence="7 8" id="KW-0998">Cell outer membrane</keyword>
<keyword evidence="14" id="KW-1185">Reference proteome</keyword>
<comment type="caution">
    <text evidence="13">The sequence shown here is derived from an EMBL/GenBank/DDBJ whole genome shotgun (WGS) entry which is preliminary data.</text>
</comment>
<keyword evidence="5 9" id="KW-0798">TonB box</keyword>
<evidence type="ECO:0000256" key="9">
    <source>
        <dbReference type="RuleBase" id="RU003357"/>
    </source>
</evidence>
<comment type="subcellular location">
    <subcellularLocation>
        <location evidence="1 8">Cell outer membrane</location>
        <topology evidence="1 8">Multi-pass membrane protein</topology>
    </subcellularLocation>
</comment>
<dbReference type="InterPro" id="IPR023997">
    <property type="entry name" value="TonB-dep_OMP_SusC/RagA_CS"/>
</dbReference>
<accession>A0A8T4HDE4</accession>
<proteinExistence type="inferred from homology"/>
<evidence type="ECO:0000259" key="11">
    <source>
        <dbReference type="Pfam" id="PF00593"/>
    </source>
</evidence>
<evidence type="ECO:0000256" key="4">
    <source>
        <dbReference type="ARBA" id="ARBA00022692"/>
    </source>
</evidence>
<evidence type="ECO:0000256" key="3">
    <source>
        <dbReference type="ARBA" id="ARBA00022452"/>
    </source>
</evidence>
<keyword evidence="3 8" id="KW-1134">Transmembrane beta strand</keyword>
<dbReference type="Pfam" id="PF07715">
    <property type="entry name" value="Plug"/>
    <property type="match status" value="1"/>
</dbReference>
<dbReference type="EMBL" id="JAGKSB010000007">
    <property type="protein sequence ID" value="MBP3943368.1"/>
    <property type="molecule type" value="Genomic_DNA"/>
</dbReference>
<reference evidence="13" key="1">
    <citation type="submission" date="2021-03" db="EMBL/GenBank/DDBJ databases">
        <authorList>
            <person name="Lu T."/>
            <person name="Wang Q."/>
            <person name="Han X."/>
        </authorList>
    </citation>
    <scope>NUCLEOTIDE SEQUENCE</scope>
    <source>
        <strain evidence="13">WQ 2009</strain>
    </source>
</reference>
<evidence type="ECO:0000259" key="12">
    <source>
        <dbReference type="Pfam" id="PF07715"/>
    </source>
</evidence>
<dbReference type="Pfam" id="PF00593">
    <property type="entry name" value="TonB_dep_Rec_b-barrel"/>
    <property type="match status" value="1"/>
</dbReference>
<comment type="similarity">
    <text evidence="8 9">Belongs to the TonB-dependent receptor family.</text>
</comment>